<feature type="compositionally biased region" description="Low complexity" evidence="1">
    <location>
        <begin position="222"/>
        <end position="233"/>
    </location>
</feature>
<dbReference type="Pfam" id="PF03109">
    <property type="entry name" value="ABC1"/>
    <property type="match status" value="1"/>
</dbReference>
<dbReference type="SUPFAM" id="SSF56112">
    <property type="entry name" value="Protein kinase-like (PK-like)"/>
    <property type="match status" value="1"/>
</dbReference>
<proteinExistence type="predicted"/>
<reference evidence="4" key="2">
    <citation type="submission" date="2024-10" db="UniProtKB">
        <authorList>
            <consortium name="EnsemblProtists"/>
        </authorList>
    </citation>
    <scope>IDENTIFICATION</scope>
</reference>
<sequence length="295" mass="31761">MPVRTRQTGRAKCSPKKAAQGSSADDYILGPQLGSDGRDKAVYEARNPVGRVVAVAQFKKTKSVAKIRKEAEYQGRAASAGLAPAVLEVDTAQRRLVMELLPGGTLLALARSQGGVLSAKQQRGLVTLLKRLGTEASIVHNDCGNPSNFIADAMGELKVIDFGVAKELRSSQHPHSNLHAIRHLLYDVQQGLITHRVLRESPDILIREYELFVDSLAGRDGQTPQDTTPATAAKPVRAVSSGDEHRTEGEESRPRLTALAAQFAVAILGGGALLSVASIVGSRFFAEPESRWWSR</sequence>
<evidence type="ECO:0000313" key="4">
    <source>
        <dbReference type="EnsemblProtists" id="EOD30755"/>
    </source>
</evidence>
<reference evidence="5" key="1">
    <citation type="journal article" date="2013" name="Nature">
        <title>Pan genome of the phytoplankton Emiliania underpins its global distribution.</title>
        <authorList>
            <person name="Read B.A."/>
            <person name="Kegel J."/>
            <person name="Klute M.J."/>
            <person name="Kuo A."/>
            <person name="Lefebvre S.C."/>
            <person name="Maumus F."/>
            <person name="Mayer C."/>
            <person name="Miller J."/>
            <person name="Monier A."/>
            <person name="Salamov A."/>
            <person name="Young J."/>
            <person name="Aguilar M."/>
            <person name="Claverie J.M."/>
            <person name="Frickenhaus S."/>
            <person name="Gonzalez K."/>
            <person name="Herman E.K."/>
            <person name="Lin Y.C."/>
            <person name="Napier J."/>
            <person name="Ogata H."/>
            <person name="Sarno A.F."/>
            <person name="Shmutz J."/>
            <person name="Schroeder D."/>
            <person name="de Vargas C."/>
            <person name="Verret F."/>
            <person name="von Dassow P."/>
            <person name="Valentin K."/>
            <person name="Van de Peer Y."/>
            <person name="Wheeler G."/>
            <person name="Dacks J.B."/>
            <person name="Delwiche C.F."/>
            <person name="Dyhrman S.T."/>
            <person name="Glockner G."/>
            <person name="John U."/>
            <person name="Richards T."/>
            <person name="Worden A.Z."/>
            <person name="Zhang X."/>
            <person name="Grigoriev I.V."/>
            <person name="Allen A.E."/>
            <person name="Bidle K."/>
            <person name="Borodovsky M."/>
            <person name="Bowler C."/>
            <person name="Brownlee C."/>
            <person name="Cock J.M."/>
            <person name="Elias M."/>
            <person name="Gladyshev V.N."/>
            <person name="Groth M."/>
            <person name="Guda C."/>
            <person name="Hadaegh A."/>
            <person name="Iglesias-Rodriguez M.D."/>
            <person name="Jenkins J."/>
            <person name="Jones B.M."/>
            <person name="Lawson T."/>
            <person name="Leese F."/>
            <person name="Lindquist E."/>
            <person name="Lobanov A."/>
            <person name="Lomsadze A."/>
            <person name="Malik S.B."/>
            <person name="Marsh M.E."/>
            <person name="Mackinder L."/>
            <person name="Mock T."/>
            <person name="Mueller-Roeber B."/>
            <person name="Pagarete A."/>
            <person name="Parker M."/>
            <person name="Probert I."/>
            <person name="Quesneville H."/>
            <person name="Raines C."/>
            <person name="Rensing S.A."/>
            <person name="Riano-Pachon D.M."/>
            <person name="Richier S."/>
            <person name="Rokitta S."/>
            <person name="Shiraiwa Y."/>
            <person name="Soanes D.M."/>
            <person name="van der Giezen M."/>
            <person name="Wahlund T.M."/>
            <person name="Williams B."/>
            <person name="Wilson W."/>
            <person name="Wolfe G."/>
            <person name="Wurch L.L."/>
        </authorList>
    </citation>
    <scope>NUCLEOTIDE SEQUENCE</scope>
</reference>
<keyword evidence="5" id="KW-1185">Reference proteome</keyword>
<dbReference type="GO" id="GO:0005524">
    <property type="term" value="F:ATP binding"/>
    <property type="evidence" value="ECO:0007669"/>
    <property type="project" value="InterPro"/>
</dbReference>
<name>A0A0D3K4S0_EMIH1</name>
<evidence type="ECO:0000313" key="5">
    <source>
        <dbReference type="Proteomes" id="UP000013827"/>
    </source>
</evidence>
<dbReference type="GeneID" id="17276030"/>
<dbReference type="KEGG" id="ehx:EMIHUDRAFT_253650"/>
<feature type="region of interest" description="Disordered" evidence="1">
    <location>
        <begin position="218"/>
        <end position="253"/>
    </location>
</feature>
<protein>
    <recommendedName>
        <fullName evidence="3">Protein kinase domain-containing protein</fullName>
    </recommendedName>
</protein>
<accession>A0A0D3K4S0</accession>
<dbReference type="PaxDb" id="2903-EOD30755"/>
<dbReference type="InterPro" id="IPR000719">
    <property type="entry name" value="Prot_kinase_dom"/>
</dbReference>
<dbReference type="EnsemblProtists" id="EOD30755">
    <property type="protein sequence ID" value="EOD30755"/>
    <property type="gene ID" value="EMIHUDRAFT_253650"/>
</dbReference>
<keyword evidence="2" id="KW-0812">Transmembrane</keyword>
<feature type="transmembrane region" description="Helical" evidence="2">
    <location>
        <begin position="263"/>
        <end position="286"/>
    </location>
</feature>
<feature type="region of interest" description="Disordered" evidence="1">
    <location>
        <begin position="1"/>
        <end position="25"/>
    </location>
</feature>
<dbReference type="RefSeq" id="XP_005783184.1">
    <property type="nucleotide sequence ID" value="XM_005783127.1"/>
</dbReference>
<dbReference type="Proteomes" id="UP000013827">
    <property type="component" value="Unassembled WGS sequence"/>
</dbReference>
<dbReference type="PROSITE" id="PS50011">
    <property type="entry name" value="PROTEIN_KINASE_DOM"/>
    <property type="match status" value="1"/>
</dbReference>
<feature type="compositionally biased region" description="Basic and acidic residues" evidence="1">
    <location>
        <begin position="242"/>
        <end position="253"/>
    </location>
</feature>
<keyword evidence="2" id="KW-0472">Membrane</keyword>
<keyword evidence="2" id="KW-1133">Transmembrane helix</keyword>
<evidence type="ECO:0000259" key="3">
    <source>
        <dbReference type="PROSITE" id="PS50011"/>
    </source>
</evidence>
<dbReference type="HOGENOM" id="CLU_944725_0_0_1"/>
<dbReference type="Gene3D" id="1.10.510.10">
    <property type="entry name" value="Transferase(Phosphotransferase) domain 1"/>
    <property type="match status" value="1"/>
</dbReference>
<dbReference type="InterPro" id="IPR011009">
    <property type="entry name" value="Kinase-like_dom_sf"/>
</dbReference>
<evidence type="ECO:0000256" key="1">
    <source>
        <dbReference type="SAM" id="MobiDB-lite"/>
    </source>
</evidence>
<evidence type="ECO:0000256" key="2">
    <source>
        <dbReference type="SAM" id="Phobius"/>
    </source>
</evidence>
<dbReference type="InterPro" id="IPR004147">
    <property type="entry name" value="ABC1_dom"/>
</dbReference>
<organism evidence="4 5">
    <name type="scientific">Emiliania huxleyi (strain CCMP1516)</name>
    <dbReference type="NCBI Taxonomy" id="280463"/>
    <lineage>
        <taxon>Eukaryota</taxon>
        <taxon>Haptista</taxon>
        <taxon>Haptophyta</taxon>
        <taxon>Prymnesiophyceae</taxon>
        <taxon>Isochrysidales</taxon>
        <taxon>Noelaerhabdaceae</taxon>
        <taxon>Emiliania</taxon>
    </lineage>
</organism>
<dbReference type="GO" id="GO:0004672">
    <property type="term" value="F:protein kinase activity"/>
    <property type="evidence" value="ECO:0007669"/>
    <property type="project" value="InterPro"/>
</dbReference>
<dbReference type="AlphaFoldDB" id="A0A0D3K4S0"/>
<feature type="domain" description="Protein kinase" evidence="3">
    <location>
        <begin position="27"/>
        <end position="295"/>
    </location>
</feature>